<gene>
    <name evidence="1" type="ORF">C8D91_0087</name>
</gene>
<organism evidence="1 2">
    <name type="scientific">Marinicella litoralis</name>
    <dbReference type="NCBI Taxonomy" id="644220"/>
    <lineage>
        <taxon>Bacteria</taxon>
        <taxon>Pseudomonadati</taxon>
        <taxon>Pseudomonadota</taxon>
        <taxon>Gammaproteobacteria</taxon>
        <taxon>Lysobacterales</taxon>
        <taxon>Marinicellaceae</taxon>
        <taxon>Marinicella</taxon>
    </lineage>
</organism>
<evidence type="ECO:0008006" key="3">
    <source>
        <dbReference type="Google" id="ProtNLM"/>
    </source>
</evidence>
<dbReference type="EMBL" id="SNZB01000001">
    <property type="protein sequence ID" value="TDR23227.1"/>
    <property type="molecule type" value="Genomic_DNA"/>
</dbReference>
<evidence type="ECO:0000313" key="1">
    <source>
        <dbReference type="EMBL" id="TDR23227.1"/>
    </source>
</evidence>
<comment type="caution">
    <text evidence="1">The sequence shown here is derived from an EMBL/GenBank/DDBJ whole genome shotgun (WGS) entry which is preliminary data.</text>
</comment>
<dbReference type="AlphaFoldDB" id="A0A4R6XYC9"/>
<accession>A0A4R6XYC9</accession>
<evidence type="ECO:0000313" key="2">
    <source>
        <dbReference type="Proteomes" id="UP000295724"/>
    </source>
</evidence>
<proteinExistence type="predicted"/>
<protein>
    <recommendedName>
        <fullName evidence="3">SGNH/GDSL hydrolase family protein</fullName>
    </recommendedName>
</protein>
<dbReference type="Proteomes" id="UP000295724">
    <property type="component" value="Unassembled WGS sequence"/>
</dbReference>
<reference evidence="1 2" key="1">
    <citation type="submission" date="2019-03" db="EMBL/GenBank/DDBJ databases">
        <title>Genomic Encyclopedia of Type Strains, Phase IV (KMG-IV): sequencing the most valuable type-strain genomes for metagenomic binning, comparative biology and taxonomic classification.</title>
        <authorList>
            <person name="Goeker M."/>
        </authorList>
    </citation>
    <scope>NUCLEOTIDE SEQUENCE [LARGE SCALE GENOMIC DNA]</scope>
    <source>
        <strain evidence="1 2">DSM 25488</strain>
    </source>
</reference>
<dbReference type="SUPFAM" id="SSF52266">
    <property type="entry name" value="SGNH hydrolase"/>
    <property type="match status" value="1"/>
</dbReference>
<sequence length="359" mass="41560">MIIILLMFLVLELLLRMGVYNPLLKPTSYLGSSYERLAALKDFGLNDIDWITTGDSRIDWGINHEKLRQAQKQRGVNHLRMSFGGADFMVLQSLIDWSIKHMDSLDGVVLGVSEHKLTNNSTFTKLYPIAWPFRESLNFERYNIMPADLKRRRHYYGLAVVNYISDIKDFITNPLDRIKELKKAQQQKPVNIFDYNNKLVGDLCAYSLDSPESCIQTAKQLMNKKPIPSGFKSPVRLCGAPNAKLRINSNRTTAPIKDKRRLINGWRSLIRGVLNKDKKLLFVLLPDHEMYNYLLKPKNAHQITKQIIAPFKSNPNFMLLDLREFIPQQEQCKYYNDPLHLNDKGGRLLTKKVIQKLIN</sequence>
<name>A0A4R6XYC9_9GAMM</name>
<keyword evidence="2" id="KW-1185">Reference proteome</keyword>